<evidence type="ECO:0008006" key="4">
    <source>
        <dbReference type="Google" id="ProtNLM"/>
    </source>
</evidence>
<name>A0ABV8DYH4_9NOCA</name>
<gene>
    <name evidence="2" type="ORF">ACFO0B_20665</name>
</gene>
<accession>A0ABV8DYH4</accession>
<comment type="caution">
    <text evidence="2">The sequence shown here is derived from an EMBL/GenBank/DDBJ whole genome shotgun (WGS) entry which is preliminary data.</text>
</comment>
<proteinExistence type="predicted"/>
<dbReference type="RefSeq" id="WP_378614160.1">
    <property type="nucleotide sequence ID" value="NZ_JBHSAX010000017.1"/>
</dbReference>
<evidence type="ECO:0000256" key="1">
    <source>
        <dbReference type="SAM" id="MobiDB-lite"/>
    </source>
</evidence>
<feature type="region of interest" description="Disordered" evidence="1">
    <location>
        <begin position="164"/>
        <end position="229"/>
    </location>
</feature>
<evidence type="ECO:0000313" key="3">
    <source>
        <dbReference type="Proteomes" id="UP001595696"/>
    </source>
</evidence>
<feature type="compositionally biased region" description="Basic and acidic residues" evidence="1">
    <location>
        <begin position="192"/>
        <end position="204"/>
    </location>
</feature>
<dbReference type="Proteomes" id="UP001595696">
    <property type="component" value="Unassembled WGS sequence"/>
</dbReference>
<protein>
    <recommendedName>
        <fullName evidence="4">Transposase</fullName>
    </recommendedName>
</protein>
<reference evidence="3" key="1">
    <citation type="journal article" date="2019" name="Int. J. Syst. Evol. Microbiol.">
        <title>The Global Catalogue of Microorganisms (GCM) 10K type strain sequencing project: providing services to taxonomists for standard genome sequencing and annotation.</title>
        <authorList>
            <consortium name="The Broad Institute Genomics Platform"/>
            <consortium name="The Broad Institute Genome Sequencing Center for Infectious Disease"/>
            <person name="Wu L."/>
            <person name="Ma J."/>
        </authorList>
    </citation>
    <scope>NUCLEOTIDE SEQUENCE [LARGE SCALE GENOMIC DNA]</scope>
    <source>
        <strain evidence="3">CGMCC 4.7330</strain>
    </source>
</reference>
<dbReference type="EMBL" id="JBHSAX010000017">
    <property type="protein sequence ID" value="MFC3964402.1"/>
    <property type="molecule type" value="Genomic_DNA"/>
</dbReference>
<feature type="compositionally biased region" description="Basic and acidic residues" evidence="1">
    <location>
        <begin position="257"/>
        <end position="274"/>
    </location>
</feature>
<feature type="region of interest" description="Disordered" evidence="1">
    <location>
        <begin position="257"/>
        <end position="289"/>
    </location>
</feature>
<evidence type="ECO:0000313" key="2">
    <source>
        <dbReference type="EMBL" id="MFC3964402.1"/>
    </source>
</evidence>
<keyword evidence="3" id="KW-1185">Reference proteome</keyword>
<sequence>MSLSDVAVELYDLAPGEFVAARAERVAAAKAAGDRELAAAIGALRRPTVAAWAVNLLARSASDEVSALLELGDALRTAQRELAGVQLRTLTAQRGQVVNALARRAAELAAERGRPVGEAVLREVGNSLTAALADPEVAEKVRLGTLASATSYDGFGPAAPELAVVATPSRTAPKKSAPQRDSGKARKQQAAAERHRAAQRRIAEAEAELGTAESERNSAEEAAAAAAETVRDNAARIAELRRELAAAEERHRFARTAEKAARETLRTAETEAERARRRVAKARDSSAQE</sequence>
<organism evidence="2 3">
    <name type="scientific">Nocardia jiangsuensis</name>
    <dbReference type="NCBI Taxonomy" id="1691563"/>
    <lineage>
        <taxon>Bacteria</taxon>
        <taxon>Bacillati</taxon>
        <taxon>Actinomycetota</taxon>
        <taxon>Actinomycetes</taxon>
        <taxon>Mycobacteriales</taxon>
        <taxon>Nocardiaceae</taxon>
        <taxon>Nocardia</taxon>
    </lineage>
</organism>